<dbReference type="SMART" id="SM00091">
    <property type="entry name" value="PAS"/>
    <property type="match status" value="1"/>
</dbReference>
<feature type="domain" description="PAS" evidence="6">
    <location>
        <begin position="27"/>
        <end position="100"/>
    </location>
</feature>
<dbReference type="Pfam" id="PF08447">
    <property type="entry name" value="PAS_3"/>
    <property type="match status" value="1"/>
</dbReference>
<dbReference type="InterPro" id="IPR003018">
    <property type="entry name" value="GAF"/>
</dbReference>
<evidence type="ECO:0000256" key="5">
    <source>
        <dbReference type="ARBA" id="ARBA00022777"/>
    </source>
</evidence>
<evidence type="ECO:0000256" key="2">
    <source>
        <dbReference type="ARBA" id="ARBA00012438"/>
    </source>
</evidence>
<dbReference type="InterPro" id="IPR029016">
    <property type="entry name" value="GAF-like_dom_sf"/>
</dbReference>
<dbReference type="RefSeq" id="WP_235177052.1">
    <property type="nucleotide sequence ID" value="NZ_JAKFFV010000003.1"/>
</dbReference>
<protein>
    <recommendedName>
        <fullName evidence="2">histidine kinase</fullName>
        <ecNumber evidence="2">2.7.13.3</ecNumber>
    </recommendedName>
</protein>
<sequence length="393" mass="44733">MDLSLVNGKVLDKTWNATKSAARVGNWEDRFESLVQTVDGIVWEADVATLEFSFVSDQAVRILGYAPEVWINTKNFWQDRIHPDDREQAIGYCHRQLREGKNHIFDYRMISATGDIVWLKDIVSVIKTNGVPALLRGVMVDVTENKRFEILEQLEKKILDLNSDREISLQKVLSEYLLGIEQIYPRMKCSITGIVDGKLDNWSSPSLPVAYIQALNGLDIGNNHGSCGTAAYLKEKVISSDIANDARWENYRQLALPHQLLSCWSHPILDSEGNVAATFAIYYDHIKTPDEDELNVIDRAVAILKMILENRKNSEIITSSKSRLRNYVEEIAFLQSHVVRAPLARLMGIVDLIKNYEHTDIEKQELLDHLLMSAKELDDVIRDIARKADEKSV</sequence>
<dbReference type="Gene3D" id="3.30.450.20">
    <property type="entry name" value="PAS domain"/>
    <property type="match status" value="1"/>
</dbReference>
<dbReference type="Gene3D" id="3.30.450.40">
    <property type="match status" value="1"/>
</dbReference>
<dbReference type="Pfam" id="PF13185">
    <property type="entry name" value="GAF_2"/>
    <property type="match status" value="1"/>
</dbReference>
<dbReference type="EMBL" id="JAKFFV010000003">
    <property type="protein sequence ID" value="MCF2497688.1"/>
    <property type="molecule type" value="Genomic_DNA"/>
</dbReference>
<gene>
    <name evidence="7" type="ORF">L0661_05195</name>
</gene>
<dbReference type="SUPFAM" id="SSF55785">
    <property type="entry name" value="PYP-like sensor domain (PAS domain)"/>
    <property type="match status" value="1"/>
</dbReference>
<evidence type="ECO:0000259" key="6">
    <source>
        <dbReference type="PROSITE" id="PS50112"/>
    </source>
</evidence>
<name>A0A9X1QC46_9BACT</name>
<dbReference type="GO" id="GO:0004673">
    <property type="term" value="F:protein histidine kinase activity"/>
    <property type="evidence" value="ECO:0007669"/>
    <property type="project" value="UniProtKB-EC"/>
</dbReference>
<proteinExistence type="predicted"/>
<evidence type="ECO:0000313" key="8">
    <source>
        <dbReference type="Proteomes" id="UP001139411"/>
    </source>
</evidence>
<dbReference type="InterPro" id="IPR035965">
    <property type="entry name" value="PAS-like_dom_sf"/>
</dbReference>
<dbReference type="InterPro" id="IPR000014">
    <property type="entry name" value="PAS"/>
</dbReference>
<accession>A0A9X1QC46</accession>
<dbReference type="InterPro" id="IPR013655">
    <property type="entry name" value="PAS_fold_3"/>
</dbReference>
<evidence type="ECO:0000256" key="3">
    <source>
        <dbReference type="ARBA" id="ARBA00022553"/>
    </source>
</evidence>
<dbReference type="PANTHER" id="PTHR43304:SF1">
    <property type="entry name" value="PAC DOMAIN-CONTAINING PROTEIN"/>
    <property type="match status" value="1"/>
</dbReference>
<dbReference type="NCBIfam" id="TIGR00229">
    <property type="entry name" value="sensory_box"/>
    <property type="match status" value="1"/>
</dbReference>
<evidence type="ECO:0000313" key="7">
    <source>
        <dbReference type="EMBL" id="MCF2497688.1"/>
    </source>
</evidence>
<comment type="catalytic activity">
    <reaction evidence="1">
        <text>ATP + protein L-histidine = ADP + protein N-phospho-L-histidine.</text>
        <dbReference type="EC" id="2.7.13.3"/>
    </reaction>
</comment>
<dbReference type="EC" id="2.7.13.3" evidence="2"/>
<keyword evidence="4" id="KW-0808">Transferase</keyword>
<keyword evidence="5" id="KW-0418">Kinase</keyword>
<dbReference type="PANTHER" id="PTHR43304">
    <property type="entry name" value="PHYTOCHROME-LIKE PROTEIN CPH1"/>
    <property type="match status" value="1"/>
</dbReference>
<dbReference type="Proteomes" id="UP001139411">
    <property type="component" value="Unassembled WGS sequence"/>
</dbReference>
<keyword evidence="3" id="KW-0597">Phosphoprotein</keyword>
<evidence type="ECO:0000256" key="4">
    <source>
        <dbReference type="ARBA" id="ARBA00022679"/>
    </source>
</evidence>
<dbReference type="InterPro" id="IPR052162">
    <property type="entry name" value="Sensor_kinase/Photoreceptor"/>
</dbReference>
<reference evidence="7" key="1">
    <citation type="submission" date="2022-01" db="EMBL/GenBank/DDBJ databases">
        <title>Novel species in genus Dyadobacter.</title>
        <authorList>
            <person name="Ma C."/>
        </authorList>
    </citation>
    <scope>NUCLEOTIDE SEQUENCE</scope>
    <source>
        <strain evidence="7">CY357</strain>
    </source>
</reference>
<dbReference type="PROSITE" id="PS50112">
    <property type="entry name" value="PAS"/>
    <property type="match status" value="1"/>
</dbReference>
<organism evidence="7 8">
    <name type="scientific">Dyadobacter chenhuakuii</name>
    <dbReference type="NCBI Taxonomy" id="2909339"/>
    <lineage>
        <taxon>Bacteria</taxon>
        <taxon>Pseudomonadati</taxon>
        <taxon>Bacteroidota</taxon>
        <taxon>Cytophagia</taxon>
        <taxon>Cytophagales</taxon>
        <taxon>Spirosomataceae</taxon>
        <taxon>Dyadobacter</taxon>
    </lineage>
</organism>
<dbReference type="CDD" id="cd00130">
    <property type="entry name" value="PAS"/>
    <property type="match status" value="1"/>
</dbReference>
<dbReference type="SUPFAM" id="SSF55781">
    <property type="entry name" value="GAF domain-like"/>
    <property type="match status" value="1"/>
</dbReference>
<evidence type="ECO:0000256" key="1">
    <source>
        <dbReference type="ARBA" id="ARBA00000085"/>
    </source>
</evidence>
<dbReference type="AlphaFoldDB" id="A0A9X1QC46"/>
<comment type="caution">
    <text evidence="7">The sequence shown here is derived from an EMBL/GenBank/DDBJ whole genome shotgun (WGS) entry which is preliminary data.</text>
</comment>